<organism evidence="1">
    <name type="scientific">Spironucleus salmonicida</name>
    <dbReference type="NCBI Taxonomy" id="348837"/>
    <lineage>
        <taxon>Eukaryota</taxon>
        <taxon>Metamonada</taxon>
        <taxon>Diplomonadida</taxon>
        <taxon>Hexamitidae</taxon>
        <taxon>Hexamitinae</taxon>
        <taxon>Spironucleus</taxon>
    </lineage>
</organism>
<name>V6LDX6_9EUKA</name>
<evidence type="ECO:0000313" key="1">
    <source>
        <dbReference type="EMBL" id="EST42667.1"/>
    </source>
</evidence>
<dbReference type="Proteomes" id="UP000018208">
    <property type="component" value="Unassembled WGS sequence"/>
</dbReference>
<proteinExistence type="predicted"/>
<dbReference type="AlphaFoldDB" id="V6LDX6"/>
<dbReference type="EMBL" id="AUWU02000006">
    <property type="protein sequence ID" value="KAH0571535.1"/>
    <property type="molecule type" value="Genomic_DNA"/>
</dbReference>
<sequence>MDLTQIQTVVYKNMVTMLKQEPCALYSDNYEVKFTFQQLLTQQDKDNVISKFLQNNVSLSYYLFDQYEQNGFIFKFDYYFYTIINSIRKNLYIKDNQSINDIIDQAQKYCKDNATIYFQNKEQFVFQVIAELSRIKSYYIPMHYEYKKNMFNRFYGSIIQIKDQWYIVDMSKQYNQNPSILNSLKSEKQLLSKEEASNYLFEFAYEISSTPFNTCQISRSQILYNSISGYSITNSADESEASLLLKSLKPKIFTIKQKQPVLPEINYTPRQQCYDLLSKSEAYQTLKDQQFNFKQQDDENLLEILPDQSQILSTNLNTHYTNNLISCINNIEE</sequence>
<accession>V6LDX6</accession>
<keyword evidence="3" id="KW-1185">Reference proteome</keyword>
<protein>
    <submittedName>
        <fullName evidence="1">Uncharacterized protein</fullName>
    </submittedName>
</protein>
<dbReference type="VEuPathDB" id="GiardiaDB:SS50377_25723"/>
<gene>
    <name evidence="1" type="ORF">SS50377_17682</name>
    <name evidence="2" type="ORF">SS50377_25723</name>
</gene>
<reference evidence="1 2" key="1">
    <citation type="journal article" date="2014" name="PLoS Genet.">
        <title>The Genome of Spironucleus salmonicida Highlights a Fish Pathogen Adapted to Fluctuating Environments.</title>
        <authorList>
            <person name="Xu F."/>
            <person name="Jerlstrom-Hultqvist J."/>
            <person name="Einarsson E."/>
            <person name="Astvaldsson A."/>
            <person name="Svard S.G."/>
            <person name="Andersson J.O."/>
        </authorList>
    </citation>
    <scope>NUCLEOTIDE SEQUENCE</scope>
    <source>
        <strain evidence="2">ATCC 50377</strain>
    </source>
</reference>
<evidence type="ECO:0000313" key="3">
    <source>
        <dbReference type="Proteomes" id="UP000018208"/>
    </source>
</evidence>
<evidence type="ECO:0000313" key="2">
    <source>
        <dbReference type="EMBL" id="KAH0571535.1"/>
    </source>
</evidence>
<reference evidence="2" key="2">
    <citation type="submission" date="2020-12" db="EMBL/GenBank/DDBJ databases">
        <title>New Spironucleus salmonicida genome in near-complete chromosomes.</title>
        <authorList>
            <person name="Xu F."/>
            <person name="Kurt Z."/>
            <person name="Jimenez-Gonzalez A."/>
            <person name="Astvaldsson A."/>
            <person name="Andersson J.O."/>
            <person name="Svard S.G."/>
        </authorList>
    </citation>
    <scope>NUCLEOTIDE SEQUENCE</scope>
    <source>
        <strain evidence="2">ATCC 50377</strain>
    </source>
</reference>
<dbReference type="EMBL" id="KI546157">
    <property type="protein sequence ID" value="EST42667.1"/>
    <property type="molecule type" value="Genomic_DNA"/>
</dbReference>